<protein>
    <submittedName>
        <fullName evidence="1">Pentapeptide repeat-containing protein</fullName>
    </submittedName>
</protein>
<dbReference type="Gene3D" id="2.160.20.80">
    <property type="entry name" value="E3 ubiquitin-protein ligase SopA"/>
    <property type="match status" value="1"/>
</dbReference>
<dbReference type="SUPFAM" id="SSF141571">
    <property type="entry name" value="Pentapeptide repeat-like"/>
    <property type="match status" value="1"/>
</dbReference>
<comment type="caution">
    <text evidence="1">The sequence shown here is derived from an EMBL/GenBank/DDBJ whole genome shotgun (WGS) entry which is preliminary data.</text>
</comment>
<reference evidence="1" key="2">
    <citation type="submission" date="2021-04" db="EMBL/GenBank/DDBJ databases">
        <authorList>
            <person name="Gilroy R."/>
        </authorList>
    </citation>
    <scope>NUCLEOTIDE SEQUENCE</scope>
    <source>
        <strain evidence="1">ChiGjej1B1-14440</strain>
    </source>
</reference>
<dbReference type="EMBL" id="DXET01000222">
    <property type="protein sequence ID" value="HIX82269.1"/>
    <property type="molecule type" value="Genomic_DNA"/>
</dbReference>
<dbReference type="InterPro" id="IPR052949">
    <property type="entry name" value="PA_immunity-related"/>
</dbReference>
<proteinExistence type="predicted"/>
<organism evidence="1 2">
    <name type="scientific">Candidatus Erysipelatoclostridium merdavium</name>
    <dbReference type="NCBI Taxonomy" id="2838566"/>
    <lineage>
        <taxon>Bacteria</taxon>
        <taxon>Bacillati</taxon>
        <taxon>Bacillota</taxon>
        <taxon>Erysipelotrichia</taxon>
        <taxon>Erysipelotrichales</taxon>
        <taxon>Erysipelotrichales incertae sedis</taxon>
    </lineage>
</organism>
<evidence type="ECO:0000313" key="1">
    <source>
        <dbReference type="EMBL" id="HIX82269.1"/>
    </source>
</evidence>
<dbReference type="InterPro" id="IPR001646">
    <property type="entry name" value="5peptide_repeat"/>
</dbReference>
<gene>
    <name evidence="1" type="ORF">H9980_09925</name>
</gene>
<name>A0A9D1XMV0_9FIRM</name>
<dbReference type="Pfam" id="PF13599">
    <property type="entry name" value="Pentapeptide_4"/>
    <property type="match status" value="1"/>
</dbReference>
<reference evidence="1" key="1">
    <citation type="journal article" date="2021" name="PeerJ">
        <title>Extensive microbial diversity within the chicken gut microbiome revealed by metagenomics and culture.</title>
        <authorList>
            <person name="Gilroy R."/>
            <person name="Ravi A."/>
            <person name="Getino M."/>
            <person name="Pursley I."/>
            <person name="Horton D.L."/>
            <person name="Alikhan N.F."/>
            <person name="Baker D."/>
            <person name="Gharbi K."/>
            <person name="Hall N."/>
            <person name="Watson M."/>
            <person name="Adriaenssens E.M."/>
            <person name="Foster-Nyarko E."/>
            <person name="Jarju S."/>
            <person name="Secka A."/>
            <person name="Antonio M."/>
            <person name="Oren A."/>
            <person name="Chaudhuri R.R."/>
            <person name="La Ragione R."/>
            <person name="Hildebrand F."/>
            <person name="Pallen M.J."/>
        </authorList>
    </citation>
    <scope>NUCLEOTIDE SEQUENCE</scope>
    <source>
        <strain evidence="1">ChiGjej1B1-14440</strain>
    </source>
</reference>
<dbReference type="PANTHER" id="PTHR42999">
    <property type="entry name" value="ANTIBIOTIC RESISTANCE PROTEIN MCBG"/>
    <property type="match status" value="1"/>
</dbReference>
<dbReference type="Proteomes" id="UP000886724">
    <property type="component" value="Unassembled WGS sequence"/>
</dbReference>
<sequence>MKRRDPVIQNLNPEIFENCSNYYQGIFTKNPKQSITIKNTTIEQCQFEKIDFNLIELNNTHLVNCVFKNCDLSNLEFDHVSLHCCHFINCKMIGTGFIDCSLHDLLFLDIQGRYMNISYGNIRNVTFQNSVLDEASIMEVDVKDLEFNQVSFINGEVFKTKLKGMDLKTTNIEGLRIDQTSLVGIHVDMYQAVALASLLGIIVD</sequence>
<accession>A0A9D1XMV0</accession>
<evidence type="ECO:0000313" key="2">
    <source>
        <dbReference type="Proteomes" id="UP000886724"/>
    </source>
</evidence>
<dbReference type="PANTHER" id="PTHR42999:SF1">
    <property type="entry name" value="PENTAPEPTIDE REPEAT-CONTAINING PROTEIN"/>
    <property type="match status" value="1"/>
</dbReference>
<dbReference type="AlphaFoldDB" id="A0A9D1XMV0"/>